<sequence length="88" mass="10331">MVHLPPSDSNADHHLADTIQNTALRFDFPYKFSSSFSLIGFIVPKEAERRNRLLFHYHKHLALYNLKNLFKIENETFLAETKARKKSN</sequence>
<gene>
    <name evidence="1" type="ORF">HGP05_10075</name>
</gene>
<comment type="caution">
    <text evidence="1">The sequence shown here is derived from an EMBL/GenBank/DDBJ whole genome shotgun (WGS) entry which is preliminary data.</text>
</comment>
<protein>
    <submittedName>
        <fullName evidence="1">Uncharacterized protein</fullName>
    </submittedName>
</protein>
<dbReference type="EMBL" id="JABBCN010000005">
    <property type="protein sequence ID" value="NMX24858.1"/>
    <property type="molecule type" value="Genomic_DNA"/>
</dbReference>
<name>A0A7Y0VBJ4_STRSA</name>
<evidence type="ECO:0000313" key="1">
    <source>
        <dbReference type="EMBL" id="NMX24858.1"/>
    </source>
</evidence>
<organism evidence="1">
    <name type="scientific">Streptococcus sanguinis</name>
    <dbReference type="NCBI Taxonomy" id="1305"/>
    <lineage>
        <taxon>Bacteria</taxon>
        <taxon>Bacillati</taxon>
        <taxon>Bacillota</taxon>
        <taxon>Bacilli</taxon>
        <taxon>Lactobacillales</taxon>
        <taxon>Streptococcaceae</taxon>
        <taxon>Streptococcus</taxon>
    </lineage>
</organism>
<dbReference type="AlphaFoldDB" id="A0A7Y0VBJ4"/>
<accession>A0A7Y0VBJ4</accession>
<reference evidence="1" key="1">
    <citation type="submission" date="2020-04" db="EMBL/GenBank/DDBJ databases">
        <authorList>
            <person name="Chakraborty B."/>
            <person name="Walker A.R."/>
            <person name="Burne R.A."/>
        </authorList>
    </citation>
    <scope>NUCLEOTIDE SEQUENCE [LARGE SCALE GENOMIC DNA]</scope>
    <source>
        <strain evidence="1">BCA8</strain>
    </source>
</reference>
<proteinExistence type="predicted"/>